<gene>
    <name evidence="4" type="ORF">COCC4DRAFT_21781</name>
</gene>
<feature type="compositionally biased region" description="Low complexity" evidence="1">
    <location>
        <begin position="594"/>
        <end position="610"/>
    </location>
</feature>
<feature type="chain" id="PRO_5004124081" description="Mid2 domain-containing protein" evidence="3">
    <location>
        <begin position="20"/>
        <end position="972"/>
    </location>
</feature>
<feature type="compositionally biased region" description="Low complexity" evidence="1">
    <location>
        <begin position="97"/>
        <end position="125"/>
    </location>
</feature>
<dbReference type="HOGENOM" id="CLU_307172_0_0_1"/>
<keyword evidence="2" id="KW-1133">Transmembrane helix</keyword>
<feature type="compositionally biased region" description="Basic and acidic residues" evidence="1">
    <location>
        <begin position="665"/>
        <end position="677"/>
    </location>
</feature>
<feature type="compositionally biased region" description="Polar residues" evidence="1">
    <location>
        <begin position="568"/>
        <end position="577"/>
    </location>
</feature>
<evidence type="ECO:0000313" key="5">
    <source>
        <dbReference type="Proteomes" id="UP000012338"/>
    </source>
</evidence>
<feature type="transmembrane region" description="Helical" evidence="2">
    <location>
        <begin position="617"/>
        <end position="638"/>
    </location>
</feature>
<sequence length="972" mass="102291">MGWLIEGLVTVCTASLIVGSNGAVDNGQNAGSSEMHDANRRFSVIPRQVLAFYNNTRVSETSSDTSRMSATHIDSVVFTSTETESSATSTSREHAFPSTPSPSESIPSIPSRTSSNAPSTSSAPYSSGAILQSVTKGANTLSITSLPTVISSPTPEVEYMSSTVSEIRLSSTQLPATTTDLFHIVWDSLSQTSSSSRAVNVAVTSATTSCTSSTLSSTPPRLPTSSRSTTRLPSHTVSDLVNWLPPISSKIDTNNDKSSPSATAKASAPTITIPQETASLSSETSGNFFPLPTAVAQNASTLSLPSTISSEASVVNTDWIPLVFTRPNSQTLAPTSSLLPGRLTISVSSNLFSNSNFSGSVPSASLAVPTRSVVSDIPSPTNMPFPENNTFSSSGISSTSVFSTGSLLSRIESSTYIQTTRASLQPSSMSKPFTHNSLIPTPTQSSTSTTVTKTSSGQLSSMIISSLRLATTSGTDATSSLALLPFPVISSVFTGSRNASVSRTAQSSHPFTNPIFPTSMRSSSSTITARSSHMSGVSSLHISSISRSAVPSASVTPSSFVTKTKTQNFQSPSNMMSGTEDIKETMKGQSTALPPTNSPTETEAAAAAPSLKPSETAGVVIGSTTGVLLAIVAAIFVIRRYHALKHNNDGSGPYPEMAYLYDPFPDHSEGDSGRDEASTLLSGGTGVRPSASSRSITLPRAPHNSLDDEYHHTYNVNTIRYSDPGNPFTDANDPFLDWRSSRVISTPTDTASALAAAVTGYSKGPQKPLPPLPTTHCTLSDHIIPSPTLTPLPPDCSLRRSPAISARNSVNSLRSLRRLHRLNPPSPPSLAPAHPTKPQRNRTLPLTTNDLPLPVDTRSETPHSITLYANPSSYHLLPNAFSYTSSTEDEEDTAAEQEMSHTSRSEMSFSSTTTITGSAVADEGVEVPYTDFPTPPLRRLEQGVAMGDGSMEGLVGSPLVVSPRSYRFLGKG</sequence>
<keyword evidence="5" id="KW-1185">Reference proteome</keyword>
<evidence type="ECO:0000256" key="2">
    <source>
        <dbReference type="SAM" id="Phobius"/>
    </source>
</evidence>
<evidence type="ECO:0000256" key="1">
    <source>
        <dbReference type="SAM" id="MobiDB-lite"/>
    </source>
</evidence>
<evidence type="ECO:0000256" key="3">
    <source>
        <dbReference type="SAM" id="SignalP"/>
    </source>
</evidence>
<accession>N4XEU7</accession>
<feature type="region of interest" description="Disordered" evidence="1">
    <location>
        <begin position="885"/>
        <end position="911"/>
    </location>
</feature>
<reference evidence="4 5" key="1">
    <citation type="journal article" date="2012" name="PLoS Pathog.">
        <title>Diverse lifestyles and strategies of plant pathogenesis encoded in the genomes of eighteen Dothideomycetes fungi.</title>
        <authorList>
            <person name="Ohm R.A."/>
            <person name="Feau N."/>
            <person name="Henrissat B."/>
            <person name="Schoch C.L."/>
            <person name="Horwitz B.A."/>
            <person name="Barry K.W."/>
            <person name="Condon B.J."/>
            <person name="Copeland A.C."/>
            <person name="Dhillon B."/>
            <person name="Glaser F."/>
            <person name="Hesse C.N."/>
            <person name="Kosti I."/>
            <person name="LaButti K."/>
            <person name="Lindquist E.A."/>
            <person name="Lucas S."/>
            <person name="Salamov A.A."/>
            <person name="Bradshaw R.E."/>
            <person name="Ciuffetti L."/>
            <person name="Hamelin R.C."/>
            <person name="Kema G.H.J."/>
            <person name="Lawrence C."/>
            <person name="Scott J.A."/>
            <person name="Spatafora J.W."/>
            <person name="Turgeon B.G."/>
            <person name="de Wit P.J.G.M."/>
            <person name="Zhong S."/>
            <person name="Goodwin S.B."/>
            <person name="Grigoriev I.V."/>
        </authorList>
    </citation>
    <scope>NUCLEOTIDE SEQUENCE [LARGE SCALE GENOMIC DNA]</scope>
    <source>
        <strain evidence="5">C4 / ATCC 48331 / race T</strain>
    </source>
</reference>
<feature type="signal peptide" evidence="3">
    <location>
        <begin position="1"/>
        <end position="19"/>
    </location>
</feature>
<dbReference type="GeneID" id="25842819"/>
<keyword evidence="2" id="KW-0812">Transmembrane</keyword>
<evidence type="ECO:0008006" key="6">
    <source>
        <dbReference type="Google" id="ProtNLM"/>
    </source>
</evidence>
<reference evidence="5" key="2">
    <citation type="journal article" date="2013" name="PLoS Genet.">
        <title>Comparative genome structure, secondary metabolite, and effector coding capacity across Cochliobolus pathogens.</title>
        <authorList>
            <person name="Condon B.J."/>
            <person name="Leng Y."/>
            <person name="Wu D."/>
            <person name="Bushley K.E."/>
            <person name="Ohm R.A."/>
            <person name="Otillar R."/>
            <person name="Martin J."/>
            <person name="Schackwitz W."/>
            <person name="Grimwood J."/>
            <person name="MohdZainudin N."/>
            <person name="Xue C."/>
            <person name="Wang R."/>
            <person name="Manning V.A."/>
            <person name="Dhillon B."/>
            <person name="Tu Z.J."/>
            <person name="Steffenson B.J."/>
            <person name="Salamov A."/>
            <person name="Sun H."/>
            <person name="Lowry S."/>
            <person name="LaButti K."/>
            <person name="Han J."/>
            <person name="Copeland A."/>
            <person name="Lindquist E."/>
            <person name="Barry K."/>
            <person name="Schmutz J."/>
            <person name="Baker S.E."/>
            <person name="Ciuffetti L.M."/>
            <person name="Grigoriev I.V."/>
            <person name="Zhong S."/>
            <person name="Turgeon B.G."/>
        </authorList>
    </citation>
    <scope>NUCLEOTIDE SEQUENCE [LARGE SCALE GENOMIC DNA]</scope>
    <source>
        <strain evidence="5">C4 / ATCC 48331 / race T</strain>
    </source>
</reference>
<feature type="region of interest" description="Disordered" evidence="1">
    <location>
        <begin position="568"/>
        <end position="610"/>
    </location>
</feature>
<dbReference type="Proteomes" id="UP000012338">
    <property type="component" value="Unassembled WGS sequence"/>
</dbReference>
<feature type="compositionally biased region" description="Low complexity" evidence="1">
    <location>
        <begin position="257"/>
        <end position="270"/>
    </location>
</feature>
<protein>
    <recommendedName>
        <fullName evidence="6">Mid2 domain-containing protein</fullName>
    </recommendedName>
</protein>
<dbReference type="RefSeq" id="XP_014080952.1">
    <property type="nucleotide sequence ID" value="XM_014225477.1"/>
</dbReference>
<organism evidence="4 5">
    <name type="scientific">Cochliobolus heterostrophus (strain C4 / ATCC 48331 / race T)</name>
    <name type="common">Southern corn leaf blight fungus</name>
    <name type="synonym">Bipolaris maydis</name>
    <dbReference type="NCBI Taxonomy" id="665024"/>
    <lineage>
        <taxon>Eukaryota</taxon>
        <taxon>Fungi</taxon>
        <taxon>Dikarya</taxon>
        <taxon>Ascomycota</taxon>
        <taxon>Pezizomycotina</taxon>
        <taxon>Dothideomycetes</taxon>
        <taxon>Pleosporomycetidae</taxon>
        <taxon>Pleosporales</taxon>
        <taxon>Pleosporineae</taxon>
        <taxon>Pleosporaceae</taxon>
        <taxon>Bipolaris</taxon>
    </lineage>
</organism>
<name>N4XEU7_COCH4</name>
<dbReference type="AlphaFoldDB" id="N4XEU7"/>
<evidence type="ECO:0000313" key="4">
    <source>
        <dbReference type="EMBL" id="ENI07043.1"/>
    </source>
</evidence>
<feature type="region of interest" description="Disordered" evidence="1">
    <location>
        <begin position="251"/>
        <end position="270"/>
    </location>
</feature>
<feature type="compositionally biased region" description="Low complexity" evidence="1">
    <location>
        <begin position="841"/>
        <end position="856"/>
    </location>
</feature>
<dbReference type="EMBL" id="KB733450">
    <property type="protein sequence ID" value="ENI07043.1"/>
    <property type="molecule type" value="Genomic_DNA"/>
</dbReference>
<feature type="region of interest" description="Disordered" evidence="1">
    <location>
        <begin position="665"/>
        <end position="708"/>
    </location>
</feature>
<dbReference type="OrthoDB" id="3692863at2759"/>
<feature type="region of interest" description="Disordered" evidence="1">
    <location>
        <begin position="504"/>
        <end position="530"/>
    </location>
</feature>
<feature type="region of interest" description="Disordered" evidence="1">
    <location>
        <begin position="209"/>
        <end position="233"/>
    </location>
</feature>
<proteinExistence type="predicted"/>
<feature type="region of interest" description="Disordered" evidence="1">
    <location>
        <begin position="819"/>
        <end position="856"/>
    </location>
</feature>
<feature type="compositionally biased region" description="Low complexity" evidence="1">
    <location>
        <begin position="518"/>
        <end position="530"/>
    </location>
</feature>
<feature type="compositionally biased region" description="Low complexity" evidence="1">
    <location>
        <begin position="79"/>
        <end position="90"/>
    </location>
</feature>
<keyword evidence="2" id="KW-0472">Membrane</keyword>
<feature type="region of interest" description="Disordered" evidence="1">
    <location>
        <begin position="75"/>
        <end position="125"/>
    </location>
</feature>
<keyword evidence="3" id="KW-0732">Signal</keyword>